<name>A0ABX6ELI6_9HYPH</name>
<evidence type="ECO:0000313" key="3">
    <source>
        <dbReference type="Proteomes" id="UP000424673"/>
    </source>
</evidence>
<organism evidence="2 3">
    <name type="scientific">Methylocystis rosea</name>
    <dbReference type="NCBI Taxonomy" id="173366"/>
    <lineage>
        <taxon>Bacteria</taxon>
        <taxon>Pseudomonadati</taxon>
        <taxon>Pseudomonadota</taxon>
        <taxon>Alphaproteobacteria</taxon>
        <taxon>Hyphomicrobiales</taxon>
        <taxon>Methylocystaceae</taxon>
        <taxon>Methylocystis</taxon>
    </lineage>
</organism>
<protein>
    <submittedName>
        <fullName evidence="2">Uncharacterized protein</fullName>
    </submittedName>
</protein>
<evidence type="ECO:0000313" key="2">
    <source>
        <dbReference type="EMBL" id="QGM94762.1"/>
    </source>
</evidence>
<keyword evidence="3" id="KW-1185">Reference proteome</keyword>
<accession>A0ABX6ELI6</accession>
<dbReference type="EMBL" id="CP044328">
    <property type="protein sequence ID" value="QGM94762.1"/>
    <property type="molecule type" value="Genomic_DNA"/>
</dbReference>
<gene>
    <name evidence="2" type="ORF">F7D13_12430</name>
</gene>
<reference evidence="2 3" key="2">
    <citation type="journal article" date="2021" name="AMB Express">
        <title>Isolation and characterisation of Methylocystis spp. for poly-3-hydroxybutyrate production using waste methane feedstocks.</title>
        <authorList>
            <person name="Rumah B.L."/>
            <person name="Stead C.E."/>
            <person name="Claxton Stevens B.H."/>
            <person name="Minton N.P."/>
            <person name="Grosse-Honebrink A."/>
            <person name="Zhang Y."/>
        </authorList>
    </citation>
    <scope>NUCLEOTIDE SEQUENCE [LARGE SCALE GENOMIC DNA]</scope>
    <source>
        <strain evidence="2 3">BRCS1</strain>
    </source>
</reference>
<feature type="region of interest" description="Disordered" evidence="1">
    <location>
        <begin position="24"/>
        <end position="63"/>
    </location>
</feature>
<dbReference type="RefSeq" id="WP_154452990.1">
    <property type="nucleotide sequence ID" value="NZ_CP044328.1"/>
</dbReference>
<dbReference type="Proteomes" id="UP000424673">
    <property type="component" value="Chromosome"/>
</dbReference>
<evidence type="ECO:0000256" key="1">
    <source>
        <dbReference type="SAM" id="MobiDB-lite"/>
    </source>
</evidence>
<proteinExistence type="predicted"/>
<sequence length="63" mass="6931">MRLSWDGTQTLQMLAQAGIASTNLIEDETTRTFADRQTTFTPTNGTTGTPRRSVSSMKLPALR</sequence>
<reference evidence="3" key="1">
    <citation type="submission" date="2019-09" db="EMBL/GenBank/DDBJ databases">
        <title>Isolation and complete genome sequencing of Methylocystis species.</title>
        <authorList>
            <person name="Rumah B.L."/>
            <person name="Stead C.E."/>
            <person name="Stevens B.C."/>
            <person name="Minton N.P."/>
            <person name="Grosse-Honebrink A."/>
            <person name="Zhang Y."/>
        </authorList>
    </citation>
    <scope>NUCLEOTIDE SEQUENCE [LARGE SCALE GENOMIC DNA]</scope>
    <source>
        <strain evidence="3">BRCS1</strain>
    </source>
</reference>
<feature type="compositionally biased region" description="Low complexity" evidence="1">
    <location>
        <begin position="38"/>
        <end position="50"/>
    </location>
</feature>